<dbReference type="CDD" id="cd05286">
    <property type="entry name" value="QOR2"/>
    <property type="match status" value="1"/>
</dbReference>
<evidence type="ECO:0000313" key="6">
    <source>
        <dbReference type="EMBL" id="KEZ40507.1"/>
    </source>
</evidence>
<dbReference type="Pfam" id="PF00107">
    <property type="entry name" value="ADH_zinc_N"/>
    <property type="match status" value="1"/>
</dbReference>
<dbReference type="RefSeq" id="XP_016640306.1">
    <property type="nucleotide sequence ID" value="XM_016790043.1"/>
</dbReference>
<evidence type="ECO:0000256" key="1">
    <source>
        <dbReference type="ARBA" id="ARBA00022857"/>
    </source>
</evidence>
<dbReference type="GO" id="GO:0008270">
    <property type="term" value="F:zinc ion binding"/>
    <property type="evidence" value="ECO:0007669"/>
    <property type="project" value="InterPro"/>
</dbReference>
<feature type="domain" description="Enoyl reductase (ER)" evidence="5">
    <location>
        <begin position="30"/>
        <end position="339"/>
    </location>
</feature>
<dbReference type="VEuPathDB" id="FungiDB:SAPIO_CDS8404"/>
<comment type="caution">
    <text evidence="6">The sequence shown here is derived from an EMBL/GenBank/DDBJ whole genome shotgun (WGS) entry which is preliminary data.</text>
</comment>
<dbReference type="AlphaFoldDB" id="A0A084FZJ5"/>
<reference evidence="6 7" key="1">
    <citation type="journal article" date="2014" name="Genome Announc.">
        <title>Draft genome sequence of the pathogenic fungus Scedosporium apiospermum.</title>
        <authorList>
            <person name="Vandeputte P."/>
            <person name="Ghamrawi S."/>
            <person name="Rechenmann M."/>
            <person name="Iltis A."/>
            <person name="Giraud S."/>
            <person name="Fleury M."/>
            <person name="Thornton C."/>
            <person name="Delhaes L."/>
            <person name="Meyer W."/>
            <person name="Papon N."/>
            <person name="Bouchara J.P."/>
        </authorList>
    </citation>
    <scope>NUCLEOTIDE SEQUENCE [LARGE SCALE GENOMIC DNA]</scope>
    <source>
        <strain evidence="6 7">IHEM 14462</strain>
    </source>
</reference>
<dbReference type="PANTHER" id="PTHR48106">
    <property type="entry name" value="QUINONE OXIDOREDUCTASE PIG3-RELATED"/>
    <property type="match status" value="1"/>
</dbReference>
<dbReference type="InterPro" id="IPR002364">
    <property type="entry name" value="Quin_OxRdtase/zeta-crystal_CS"/>
</dbReference>
<dbReference type="Gene3D" id="3.40.50.720">
    <property type="entry name" value="NAD(P)-binding Rossmann-like Domain"/>
    <property type="match status" value="1"/>
</dbReference>
<organism evidence="6 7">
    <name type="scientific">Pseudallescheria apiosperma</name>
    <name type="common">Scedosporium apiospermum</name>
    <dbReference type="NCBI Taxonomy" id="563466"/>
    <lineage>
        <taxon>Eukaryota</taxon>
        <taxon>Fungi</taxon>
        <taxon>Dikarya</taxon>
        <taxon>Ascomycota</taxon>
        <taxon>Pezizomycotina</taxon>
        <taxon>Sordariomycetes</taxon>
        <taxon>Hypocreomycetidae</taxon>
        <taxon>Microascales</taxon>
        <taxon>Microascaceae</taxon>
        <taxon>Scedosporium</taxon>
    </lineage>
</organism>
<dbReference type="Gene3D" id="3.90.180.10">
    <property type="entry name" value="Medium-chain alcohol dehydrogenases, catalytic domain"/>
    <property type="match status" value="1"/>
</dbReference>
<evidence type="ECO:0000256" key="4">
    <source>
        <dbReference type="ARBA" id="ARBA00070796"/>
    </source>
</evidence>
<gene>
    <name evidence="6" type="ORF">SAPIO_CDS8404</name>
</gene>
<dbReference type="InterPro" id="IPR036291">
    <property type="entry name" value="NAD(P)-bd_dom_sf"/>
</dbReference>
<keyword evidence="2 6" id="KW-0560">Oxidoreductase</keyword>
<dbReference type="EMBL" id="JOWA01000121">
    <property type="protein sequence ID" value="KEZ40507.1"/>
    <property type="molecule type" value="Genomic_DNA"/>
</dbReference>
<dbReference type="InterPro" id="IPR011032">
    <property type="entry name" value="GroES-like_sf"/>
</dbReference>
<dbReference type="PROSITE" id="PS01162">
    <property type="entry name" value="QOR_ZETA_CRYSTAL"/>
    <property type="match status" value="1"/>
</dbReference>
<dbReference type="HOGENOM" id="CLU_026673_3_1_1"/>
<dbReference type="SUPFAM" id="SSF50129">
    <property type="entry name" value="GroES-like"/>
    <property type="match status" value="1"/>
</dbReference>
<dbReference type="Pfam" id="PF08240">
    <property type="entry name" value="ADH_N"/>
    <property type="match status" value="1"/>
</dbReference>
<dbReference type="FunFam" id="3.40.50.720:FF:000053">
    <property type="entry name" value="Quinone oxidoreductase 1"/>
    <property type="match status" value="1"/>
</dbReference>
<dbReference type="SMART" id="SM00829">
    <property type="entry name" value="PKS_ER"/>
    <property type="match status" value="1"/>
</dbReference>
<evidence type="ECO:0000256" key="3">
    <source>
        <dbReference type="ARBA" id="ARBA00043088"/>
    </source>
</evidence>
<dbReference type="OrthoDB" id="48317at2759"/>
<name>A0A084FZJ5_PSEDA</name>
<sequence>MSFTNTTNATTTTMTSIPDVMPAIVVEEHGDPTVMKTKEIPVPKPSVGEVLVKNAYSGVNFIDTYYRTGLYQAPLPLTPGREGSGTVVAVHPSVTDLEVGDKVVYLSNNGSYAAYTTVDSKDVVKLPQGLDEKTAAAVLLQGLTAWTFVREAGQVQPDDWVLVHAAAGGVGSILTQMLKAVGAKVIATASSEEKCQLAKSYGAQYVIQSRGGSVPEKVKEITGGHGVDVIFDGVGKATFDSDLEMIARKGTIIVFGNASGPVPPFDILRLGPKNAKIARPVVFNYVATHQELQKYANVLFDIVIAGKVIIKIHDVYPLEDAARAHQDLEGRKTTGKLLLKCD</sequence>
<keyword evidence="1" id="KW-0521">NADP</keyword>
<evidence type="ECO:0000313" key="7">
    <source>
        <dbReference type="Proteomes" id="UP000028545"/>
    </source>
</evidence>
<proteinExistence type="predicted"/>
<evidence type="ECO:0000259" key="5">
    <source>
        <dbReference type="SMART" id="SM00829"/>
    </source>
</evidence>
<dbReference type="InterPro" id="IPR013149">
    <property type="entry name" value="ADH-like_C"/>
</dbReference>
<dbReference type="InterPro" id="IPR020843">
    <property type="entry name" value="ER"/>
</dbReference>
<dbReference type="OMA" id="KGMTAHY"/>
<dbReference type="GO" id="GO:0035925">
    <property type="term" value="F:mRNA 3'-UTR AU-rich region binding"/>
    <property type="evidence" value="ECO:0007669"/>
    <property type="project" value="TreeGrafter"/>
</dbReference>
<dbReference type="KEGG" id="sapo:SAPIO_CDS8404"/>
<dbReference type="InterPro" id="IPR013154">
    <property type="entry name" value="ADH-like_N"/>
</dbReference>
<dbReference type="Proteomes" id="UP000028545">
    <property type="component" value="Unassembled WGS sequence"/>
</dbReference>
<protein>
    <recommendedName>
        <fullName evidence="4">Probable quinone oxidoreductase</fullName>
    </recommendedName>
    <alternativeName>
        <fullName evidence="3">NADPH:quinone reductase</fullName>
    </alternativeName>
</protein>
<accession>A0A084FZJ5</accession>
<evidence type="ECO:0000256" key="2">
    <source>
        <dbReference type="ARBA" id="ARBA00023002"/>
    </source>
</evidence>
<dbReference type="GeneID" id="27727476"/>
<keyword evidence="7" id="KW-1185">Reference proteome</keyword>
<dbReference type="GO" id="GO:0070402">
    <property type="term" value="F:NADPH binding"/>
    <property type="evidence" value="ECO:0007669"/>
    <property type="project" value="TreeGrafter"/>
</dbReference>
<dbReference type="GO" id="GO:0003960">
    <property type="term" value="F:quinone reductase (NADPH) activity"/>
    <property type="evidence" value="ECO:0007669"/>
    <property type="project" value="InterPro"/>
</dbReference>
<dbReference type="SUPFAM" id="SSF51735">
    <property type="entry name" value="NAD(P)-binding Rossmann-fold domains"/>
    <property type="match status" value="1"/>
</dbReference>
<dbReference type="PANTHER" id="PTHR48106:SF13">
    <property type="entry name" value="QUINONE OXIDOREDUCTASE-RELATED"/>
    <property type="match status" value="1"/>
</dbReference>
<dbReference type="InterPro" id="IPR047618">
    <property type="entry name" value="QOR-like"/>
</dbReference>
<dbReference type="GO" id="GO:0005829">
    <property type="term" value="C:cytosol"/>
    <property type="evidence" value="ECO:0007669"/>
    <property type="project" value="TreeGrafter"/>
</dbReference>